<dbReference type="InterPro" id="IPR003789">
    <property type="entry name" value="Asn/Gln_tRNA_amidoTrase-B-like"/>
</dbReference>
<name>A0A832EIM0_9BACT</name>
<dbReference type="InterPro" id="IPR042184">
    <property type="entry name" value="YqeY/Aim41_N"/>
</dbReference>
<dbReference type="GO" id="GO:0016884">
    <property type="term" value="F:carbon-nitrogen ligase activity, with glutamine as amido-N-donor"/>
    <property type="evidence" value="ECO:0007669"/>
    <property type="project" value="InterPro"/>
</dbReference>
<reference evidence="1" key="1">
    <citation type="journal article" date="2020" name="mSystems">
        <title>Genome- and Community-Level Interaction Insights into Carbon Utilization and Element Cycling Functions of Hydrothermarchaeota in Hydrothermal Sediment.</title>
        <authorList>
            <person name="Zhou Z."/>
            <person name="Liu Y."/>
            <person name="Xu W."/>
            <person name="Pan J."/>
            <person name="Luo Z.H."/>
            <person name="Li M."/>
        </authorList>
    </citation>
    <scope>NUCLEOTIDE SEQUENCE [LARGE SCALE GENOMIC DNA]</scope>
    <source>
        <strain evidence="1">SpSt-456</strain>
    </source>
</reference>
<accession>A0A832EIM0</accession>
<dbReference type="SUPFAM" id="SSF89095">
    <property type="entry name" value="GatB/YqeY motif"/>
    <property type="match status" value="1"/>
</dbReference>
<gene>
    <name evidence="1" type="ORF">ENS06_01940</name>
</gene>
<protein>
    <submittedName>
        <fullName evidence="1">GatB/YqeY domain-containing protein</fullName>
    </submittedName>
</protein>
<dbReference type="Pfam" id="PF09424">
    <property type="entry name" value="YqeY"/>
    <property type="match status" value="1"/>
</dbReference>
<sequence>MELLQRLEHALKEAIKSRDEDRRNALRMILTAIKNKEKELRRQPSEPEIHQLIAGAIKQRKDAIEQFLRGGRKDLADKENKEIDVLASFLPTPLDPEALRNLIRDVIRETGATSLKDMGKVMKALMPRVSGRADGKTVNDMVKAELSGS</sequence>
<dbReference type="PANTHER" id="PTHR28055">
    <property type="entry name" value="ALTERED INHERITANCE OF MITOCHONDRIA PROTEIN 41, MITOCHONDRIAL"/>
    <property type="match status" value="1"/>
</dbReference>
<dbReference type="EMBL" id="DSTK01000009">
    <property type="protein sequence ID" value="HFK96068.1"/>
    <property type="molecule type" value="Genomic_DNA"/>
</dbReference>
<dbReference type="Gene3D" id="1.10.1510.10">
    <property type="entry name" value="Uncharacterised protein YqeY/AIM41 PF09424, N-terminal domain"/>
    <property type="match status" value="1"/>
</dbReference>
<organism evidence="1">
    <name type="scientific">Desulfacinum infernum</name>
    <dbReference type="NCBI Taxonomy" id="35837"/>
    <lineage>
        <taxon>Bacteria</taxon>
        <taxon>Pseudomonadati</taxon>
        <taxon>Thermodesulfobacteriota</taxon>
        <taxon>Syntrophobacteria</taxon>
        <taxon>Syntrophobacterales</taxon>
        <taxon>Syntrophobacteraceae</taxon>
        <taxon>Desulfacinum</taxon>
    </lineage>
</organism>
<dbReference type="AlphaFoldDB" id="A0A832EIM0"/>
<dbReference type="PANTHER" id="PTHR28055:SF1">
    <property type="entry name" value="ALTERED INHERITANCE OF MITOCHONDRIA PROTEIN 41, MITOCHONDRIAL"/>
    <property type="match status" value="1"/>
</dbReference>
<proteinExistence type="predicted"/>
<dbReference type="InterPro" id="IPR023168">
    <property type="entry name" value="GatB_Yqey_C_2"/>
</dbReference>
<evidence type="ECO:0000313" key="1">
    <source>
        <dbReference type="EMBL" id="HFK96068.1"/>
    </source>
</evidence>
<comment type="caution">
    <text evidence="1">The sequence shown here is derived from an EMBL/GenBank/DDBJ whole genome shotgun (WGS) entry which is preliminary data.</text>
</comment>
<dbReference type="Gene3D" id="1.10.10.410">
    <property type="match status" value="1"/>
</dbReference>
<dbReference type="InterPro" id="IPR019004">
    <property type="entry name" value="YqeY/Aim41"/>
</dbReference>